<dbReference type="InterPro" id="IPR029039">
    <property type="entry name" value="Flavoprotein-like_sf"/>
</dbReference>
<dbReference type="PANTHER" id="PTHR30543:SF21">
    <property type="entry name" value="NAD(P)H-DEPENDENT FMN REDUCTASE LOT6"/>
    <property type="match status" value="1"/>
</dbReference>
<protein>
    <submittedName>
        <fullName evidence="4">NADPH-dependent FMN reductase</fullName>
        <ecNumber evidence="4">1.-.-.-</ecNumber>
    </submittedName>
</protein>
<evidence type="ECO:0000256" key="1">
    <source>
        <dbReference type="ARBA" id="ARBA00001917"/>
    </source>
</evidence>
<name>A0ABV7UU08_9GAMM</name>
<dbReference type="Proteomes" id="UP001595724">
    <property type="component" value="Unassembled WGS sequence"/>
</dbReference>
<comment type="caution">
    <text evidence="4">The sequence shown here is derived from an EMBL/GenBank/DDBJ whole genome shotgun (WGS) entry which is preliminary data.</text>
</comment>
<dbReference type="Gene3D" id="3.40.50.360">
    <property type="match status" value="1"/>
</dbReference>
<dbReference type="EMBL" id="JBHRYF010000008">
    <property type="protein sequence ID" value="MFC3660106.1"/>
    <property type="molecule type" value="Genomic_DNA"/>
</dbReference>
<organism evidence="4 5">
    <name type="scientific">Luteimonas notoginsengisoli</name>
    <dbReference type="NCBI Taxonomy" id="1578200"/>
    <lineage>
        <taxon>Bacteria</taxon>
        <taxon>Pseudomonadati</taxon>
        <taxon>Pseudomonadota</taxon>
        <taxon>Gammaproteobacteria</taxon>
        <taxon>Lysobacterales</taxon>
        <taxon>Lysobacteraceae</taxon>
        <taxon>Luteimonas</taxon>
    </lineage>
</organism>
<keyword evidence="2" id="KW-0285">Flavoprotein</keyword>
<keyword evidence="5" id="KW-1185">Reference proteome</keyword>
<dbReference type="InterPro" id="IPR050712">
    <property type="entry name" value="NAD(P)H-dep_reductase"/>
</dbReference>
<dbReference type="EC" id="1.-.-.-" evidence="4"/>
<reference evidence="5" key="1">
    <citation type="journal article" date="2019" name="Int. J. Syst. Evol. Microbiol.">
        <title>The Global Catalogue of Microorganisms (GCM) 10K type strain sequencing project: providing services to taxonomists for standard genome sequencing and annotation.</title>
        <authorList>
            <consortium name="The Broad Institute Genomics Platform"/>
            <consortium name="The Broad Institute Genome Sequencing Center for Infectious Disease"/>
            <person name="Wu L."/>
            <person name="Ma J."/>
        </authorList>
    </citation>
    <scope>NUCLEOTIDE SEQUENCE [LARGE SCALE GENOMIC DNA]</scope>
    <source>
        <strain evidence="5">KCTC 42211</strain>
    </source>
</reference>
<evidence type="ECO:0000313" key="5">
    <source>
        <dbReference type="Proteomes" id="UP001595724"/>
    </source>
</evidence>
<dbReference type="PANTHER" id="PTHR30543">
    <property type="entry name" value="CHROMATE REDUCTASE"/>
    <property type="match status" value="1"/>
</dbReference>
<keyword evidence="2" id="KW-0288">FMN</keyword>
<dbReference type="Pfam" id="PF03358">
    <property type="entry name" value="FMN_red"/>
    <property type="match status" value="1"/>
</dbReference>
<gene>
    <name evidence="4" type="ORF">ACFOM9_08525</name>
</gene>
<comment type="cofactor">
    <cofactor evidence="1">
        <name>FMN</name>
        <dbReference type="ChEBI" id="CHEBI:58210"/>
    </cofactor>
</comment>
<dbReference type="SUPFAM" id="SSF52218">
    <property type="entry name" value="Flavoproteins"/>
    <property type="match status" value="1"/>
</dbReference>
<sequence length="195" mass="20422">MANIVGLCGSLRRGSFNAALLRAAAALAPDGSRIDAHTLHGVPLYDGDVEAAEGILPVVATMKDAVAAADGLLLVTPEYNNGIPGVFKNAIDWMSRPGSDIARVFGGKPVTVIGASPGSFGTQLAQNAWLPVLRTLGTAPWCEGRLMVARAGQVFDDEGRIVDAGIEGRLRDFVARFCAHVDDAGMRPGGRESKR</sequence>
<proteinExistence type="predicted"/>
<evidence type="ECO:0000313" key="4">
    <source>
        <dbReference type="EMBL" id="MFC3660106.1"/>
    </source>
</evidence>
<dbReference type="GO" id="GO:0016491">
    <property type="term" value="F:oxidoreductase activity"/>
    <property type="evidence" value="ECO:0007669"/>
    <property type="project" value="UniProtKB-KW"/>
</dbReference>
<accession>A0ABV7UU08</accession>
<dbReference type="InterPro" id="IPR005025">
    <property type="entry name" value="FMN_Rdtase-like_dom"/>
</dbReference>
<evidence type="ECO:0000256" key="2">
    <source>
        <dbReference type="ARBA" id="ARBA00022643"/>
    </source>
</evidence>
<keyword evidence="4" id="KW-0560">Oxidoreductase</keyword>
<evidence type="ECO:0000259" key="3">
    <source>
        <dbReference type="Pfam" id="PF03358"/>
    </source>
</evidence>
<dbReference type="RefSeq" id="WP_386708965.1">
    <property type="nucleotide sequence ID" value="NZ_JBHRYF010000008.1"/>
</dbReference>
<feature type="domain" description="NADPH-dependent FMN reductase-like" evidence="3">
    <location>
        <begin position="3"/>
        <end position="150"/>
    </location>
</feature>